<dbReference type="PROSITE" id="PS51257">
    <property type="entry name" value="PROKAR_LIPOPROTEIN"/>
    <property type="match status" value="1"/>
</dbReference>
<evidence type="ECO:0000313" key="3">
    <source>
        <dbReference type="Proteomes" id="UP000255129"/>
    </source>
</evidence>
<feature type="signal peptide" evidence="1">
    <location>
        <begin position="1"/>
        <end position="19"/>
    </location>
</feature>
<evidence type="ECO:0000256" key="1">
    <source>
        <dbReference type="SAM" id="SignalP"/>
    </source>
</evidence>
<dbReference type="OrthoDB" id="6461661at2"/>
<proteinExistence type="predicted"/>
<sequence length="106" mass="11275">MKKIALVLGMAGVMALVSACSDEKSEIAEYKTNFVNTCTKASGDSDAETTKAVSAICGCAYDKTIEKYGLAEFKRLDGELQKSASAAPEFQQTMIGFVQECATSAR</sequence>
<dbReference type="GeneID" id="93420938"/>
<gene>
    <name evidence="2" type="ORF">NCTC12026_01580</name>
</gene>
<keyword evidence="1" id="KW-0732">Signal</keyword>
<reference evidence="2 3" key="1">
    <citation type="submission" date="2018-06" db="EMBL/GenBank/DDBJ databases">
        <authorList>
            <consortium name="Pathogen Informatics"/>
            <person name="Doyle S."/>
        </authorList>
    </citation>
    <scope>NUCLEOTIDE SEQUENCE [LARGE SCALE GENOMIC DNA]</scope>
    <source>
        <strain evidence="2 3">NCTC12026</strain>
    </source>
</reference>
<protein>
    <recommendedName>
        <fullName evidence="4">Lipoprotein</fullName>
    </recommendedName>
</protein>
<dbReference type="Proteomes" id="UP000255129">
    <property type="component" value="Unassembled WGS sequence"/>
</dbReference>
<name>A0A379G2N4_9GAMM</name>
<dbReference type="EMBL" id="UGUA01000002">
    <property type="protein sequence ID" value="SUC35197.1"/>
    <property type="molecule type" value="Genomic_DNA"/>
</dbReference>
<feature type="chain" id="PRO_5016739033" description="Lipoprotein" evidence="1">
    <location>
        <begin position="20"/>
        <end position="106"/>
    </location>
</feature>
<evidence type="ECO:0008006" key="4">
    <source>
        <dbReference type="Google" id="ProtNLM"/>
    </source>
</evidence>
<evidence type="ECO:0000313" key="2">
    <source>
        <dbReference type="EMBL" id="SUC35197.1"/>
    </source>
</evidence>
<dbReference type="RefSeq" id="WP_006813375.1">
    <property type="nucleotide sequence ID" value="NZ_AP018946.1"/>
</dbReference>
<organism evidence="2 3">
    <name type="scientific">Providencia rustigianii</name>
    <dbReference type="NCBI Taxonomy" id="158850"/>
    <lineage>
        <taxon>Bacteria</taxon>
        <taxon>Pseudomonadati</taxon>
        <taxon>Pseudomonadota</taxon>
        <taxon>Gammaproteobacteria</taxon>
        <taxon>Enterobacterales</taxon>
        <taxon>Morganellaceae</taxon>
        <taxon>Providencia</taxon>
    </lineage>
</organism>
<dbReference type="AlphaFoldDB" id="A0A379G2N4"/>
<accession>A0A379G2N4</accession>